<proteinExistence type="predicted"/>
<dbReference type="Proteomes" id="UP000005268">
    <property type="component" value="Chromosome"/>
</dbReference>
<reference evidence="1 2" key="1">
    <citation type="journal article" date="2012" name="J. Bacteriol.">
        <title>Complete Genome Sequence of the Naphthalene-Degrading Pseudomonas putida Strain ND6.</title>
        <authorList>
            <person name="Li S."/>
            <person name="Zhao H."/>
            <person name="Li Y."/>
            <person name="Niu S."/>
            <person name="Cai B."/>
        </authorList>
    </citation>
    <scope>NUCLEOTIDE SEQUENCE [LARGE SCALE GENOMIC DNA]</scope>
    <source>
        <strain evidence="1 2">ND6</strain>
    </source>
</reference>
<dbReference type="AlphaFoldDB" id="I3UYY1"/>
<name>I3UYY1_PSEPU</name>
<evidence type="ECO:0000313" key="1">
    <source>
        <dbReference type="EMBL" id="AFK70702.1"/>
    </source>
</evidence>
<dbReference type="KEGG" id="ppi:YSA_07272"/>
<dbReference type="HOGENOM" id="CLU_3315638_0_0_6"/>
<protein>
    <submittedName>
        <fullName evidence="1">Uncharacterized protein</fullName>
    </submittedName>
</protein>
<organism evidence="1 2">
    <name type="scientific">Pseudomonas putida ND6</name>
    <dbReference type="NCBI Taxonomy" id="231023"/>
    <lineage>
        <taxon>Bacteria</taxon>
        <taxon>Pseudomonadati</taxon>
        <taxon>Pseudomonadota</taxon>
        <taxon>Gammaproteobacteria</taxon>
        <taxon>Pseudomonadales</taxon>
        <taxon>Pseudomonadaceae</taxon>
        <taxon>Pseudomonas</taxon>
    </lineage>
</organism>
<sequence>MARTWWLGYLSGYGVKMRVIGHYKGLAKIFHPASASADD</sequence>
<evidence type="ECO:0000313" key="2">
    <source>
        <dbReference type="Proteomes" id="UP000005268"/>
    </source>
</evidence>
<accession>I3UYY1</accession>
<dbReference type="EMBL" id="CP003588">
    <property type="protein sequence ID" value="AFK70702.1"/>
    <property type="molecule type" value="Genomic_DNA"/>
</dbReference>
<gene>
    <name evidence="1" type="ORF">YSA_07272</name>
</gene>